<dbReference type="EMBL" id="VOEI01000007">
    <property type="protein sequence ID" value="TWR24313.1"/>
    <property type="molecule type" value="Genomic_DNA"/>
</dbReference>
<dbReference type="OrthoDB" id="1155193at2"/>
<keyword evidence="1" id="KW-0732">Signal</keyword>
<evidence type="ECO:0000313" key="3">
    <source>
        <dbReference type="Proteomes" id="UP000318010"/>
    </source>
</evidence>
<accession>A0A563TYG9</accession>
<evidence type="ECO:0000313" key="2">
    <source>
        <dbReference type="EMBL" id="TWR24313.1"/>
    </source>
</evidence>
<dbReference type="Proteomes" id="UP000318010">
    <property type="component" value="Unassembled WGS sequence"/>
</dbReference>
<proteinExistence type="predicted"/>
<organism evidence="2 3">
    <name type="scientific">Mucilaginibacter achroorhodeus</name>
    <dbReference type="NCBI Taxonomy" id="2599294"/>
    <lineage>
        <taxon>Bacteria</taxon>
        <taxon>Pseudomonadati</taxon>
        <taxon>Bacteroidota</taxon>
        <taxon>Sphingobacteriia</taxon>
        <taxon>Sphingobacteriales</taxon>
        <taxon>Sphingobacteriaceae</taxon>
        <taxon>Mucilaginibacter</taxon>
    </lineage>
</organism>
<protein>
    <submittedName>
        <fullName evidence="2">DUF3472 domain-containing protein</fullName>
    </submittedName>
</protein>
<comment type="caution">
    <text evidence="2">The sequence shown here is derived from an EMBL/GenBank/DDBJ whole genome shotgun (WGS) entry which is preliminary data.</text>
</comment>
<evidence type="ECO:0000256" key="1">
    <source>
        <dbReference type="SAM" id="SignalP"/>
    </source>
</evidence>
<sequence length="397" mass="44914">MKTRLFTSAFLISVILILNAFEVHAQSKDTTLPQNGSETQTENAAPSQHIFFDFSSDAVARIHKIKITRSADAEYFSVHNFRGGYDGLQQTPDKDFGTPNILIASLWDPNTAGKVLSRVSYAGPKTFTSRFGGEGDGWKTINPYKWRLNTWYNIAIRSWKSNGEFFVATFIQDMSTGSWFHTSTLAEADREGFLGKRDDAFLENWDGTNPAWDGRYIRKAFFKDCWALTTDNKWEKHNRRFFNANGNDKARNGKYDRSFDAGYDPKEDAYYMQHGGETKPNETFGDSRRLDLPEQAQQGEAPKLSVGAIAKLTASYAAKSIRVSWSTDNKTAPQFSSKVEILDNRGKILQKEEWLLPEKKSAAIKTALPKGRYKARLTVTDIFNQTGKPVVRLFSVL</sequence>
<dbReference type="InterPro" id="IPR021862">
    <property type="entry name" value="DUF3472"/>
</dbReference>
<name>A0A563TYG9_9SPHI</name>
<dbReference type="AlphaFoldDB" id="A0A563TYG9"/>
<keyword evidence="3" id="KW-1185">Reference proteome</keyword>
<dbReference type="RefSeq" id="WP_146273190.1">
    <property type="nucleotide sequence ID" value="NZ_VOEI01000007.1"/>
</dbReference>
<feature type="chain" id="PRO_5022226253" evidence="1">
    <location>
        <begin position="26"/>
        <end position="397"/>
    </location>
</feature>
<dbReference type="Pfam" id="PF11958">
    <property type="entry name" value="DUF3472"/>
    <property type="match status" value="1"/>
</dbReference>
<reference evidence="2 3" key="1">
    <citation type="submission" date="2019-07" db="EMBL/GenBank/DDBJ databases">
        <authorList>
            <person name="Kim J."/>
        </authorList>
    </citation>
    <scope>NUCLEOTIDE SEQUENCE [LARGE SCALE GENOMIC DNA]</scope>
    <source>
        <strain evidence="2 3">MJ1a</strain>
    </source>
</reference>
<feature type="signal peptide" evidence="1">
    <location>
        <begin position="1"/>
        <end position="25"/>
    </location>
</feature>
<gene>
    <name evidence="2" type="ORF">FPZ42_17705</name>
</gene>